<evidence type="ECO:0000313" key="10">
    <source>
        <dbReference type="EMBL" id="KAF7233086.1"/>
    </source>
</evidence>
<protein>
    <recommendedName>
        <fullName evidence="9">Septin-type G domain-containing protein</fullName>
    </recommendedName>
</protein>
<accession>A0A8S9YAB5</accession>
<keyword evidence="3 7" id="KW-0547">Nucleotide-binding</keyword>
<evidence type="ECO:0000259" key="9">
    <source>
        <dbReference type="PROSITE" id="PS51719"/>
    </source>
</evidence>
<evidence type="ECO:0000256" key="2">
    <source>
        <dbReference type="ARBA" id="ARBA00022618"/>
    </source>
</evidence>
<keyword evidence="5 7" id="KW-0342">GTP-binding</keyword>
<dbReference type="GO" id="GO:0005525">
    <property type="term" value="F:GTP binding"/>
    <property type="evidence" value="ECO:0007669"/>
    <property type="project" value="UniProtKB-KW"/>
</dbReference>
<dbReference type="OrthoDB" id="416553at2759"/>
<evidence type="ECO:0000256" key="5">
    <source>
        <dbReference type="ARBA" id="ARBA00023134"/>
    </source>
</evidence>
<dbReference type="PROSITE" id="PS51719">
    <property type="entry name" value="G_SEPTIN"/>
    <property type="match status" value="1"/>
</dbReference>
<keyword evidence="11" id="KW-1185">Reference proteome</keyword>
<gene>
    <name evidence="10" type="ORF">EG68_07246</name>
</gene>
<dbReference type="Proteomes" id="UP000822476">
    <property type="component" value="Unassembled WGS sequence"/>
</dbReference>
<comment type="similarity">
    <text evidence="7">Belongs to the TRAFAC class TrmE-Era-EngA-EngB-Septin-like GTPase superfamily. Septin GTPase family.</text>
</comment>
<keyword evidence="4 8" id="KW-0175">Coiled coil</keyword>
<evidence type="ECO:0000256" key="8">
    <source>
        <dbReference type="SAM" id="Coils"/>
    </source>
</evidence>
<keyword evidence="6" id="KW-0131">Cell cycle</keyword>
<dbReference type="GO" id="GO:0051301">
    <property type="term" value="P:cell division"/>
    <property type="evidence" value="ECO:0007669"/>
    <property type="project" value="UniProtKB-KW"/>
</dbReference>
<dbReference type="InterPro" id="IPR016491">
    <property type="entry name" value="Septin"/>
</dbReference>
<dbReference type="InterPro" id="IPR027417">
    <property type="entry name" value="P-loop_NTPase"/>
</dbReference>
<dbReference type="EMBL" id="JTDE01021324">
    <property type="protein sequence ID" value="KAF7233086.1"/>
    <property type="molecule type" value="Genomic_DNA"/>
</dbReference>
<organism evidence="10 11">
    <name type="scientific">Paragonimus skrjabini miyazakii</name>
    <dbReference type="NCBI Taxonomy" id="59628"/>
    <lineage>
        <taxon>Eukaryota</taxon>
        <taxon>Metazoa</taxon>
        <taxon>Spiralia</taxon>
        <taxon>Lophotrochozoa</taxon>
        <taxon>Platyhelminthes</taxon>
        <taxon>Trematoda</taxon>
        <taxon>Digenea</taxon>
        <taxon>Plagiorchiida</taxon>
        <taxon>Troglotremata</taxon>
        <taxon>Troglotrematidae</taxon>
        <taxon>Paragonimus</taxon>
    </lineage>
</organism>
<sequence>MIPAESKTLTDTSKENIPFRAPSRLTSRNVTAKVSVEPFGDVTKSAAPVVRTTNNVGFTNLPNQIHRKAVSRGFSLNLLITGFPGLGKSSFINALFCSDIYNKENPGPSKRPAPPTTRVDRHCFTLSEAHVRLRLCILDTPGFGQSLDNSTCWQPIVDCLESQFEAYLRAELSVSRKTVGSGSNCIPGLPDDNRVHACLYFINPSGHGLHQVDVESLKKLHNLVNLILVIGKADTLTTEECGQFKQTISRQLQENGIQVYDFPESVVTLCGEPNEKTLTEVRSWRRRQPFAVVCSDRLIEQADGRKIRGRVYPWGLVETENLAHNDFTALKNLLMHVHLQDLIDVTHARHYANYYSARLTAIAEASQFPIQPEGREPLSQLEAEKAERQKKLAKLECEMEAVFEQKVQERTAKLQENERDLEQRVAQWENQMALQLAEFERLKRAFEQQRDTWEAENRDALEMVRASMEKLDFKDRVRSKRKGLF</sequence>
<dbReference type="SUPFAM" id="SSF52540">
    <property type="entry name" value="P-loop containing nucleoside triphosphate hydrolases"/>
    <property type="match status" value="1"/>
</dbReference>
<proteinExistence type="inferred from homology"/>
<dbReference type="InterPro" id="IPR030379">
    <property type="entry name" value="G_SEPTIN_dom"/>
</dbReference>
<evidence type="ECO:0000256" key="7">
    <source>
        <dbReference type="RuleBase" id="RU004560"/>
    </source>
</evidence>
<dbReference type="FunFam" id="3.40.50.300:FF:000162">
    <property type="entry name" value="septin-7 isoform X1"/>
    <property type="match status" value="1"/>
</dbReference>
<dbReference type="PANTHER" id="PTHR18884">
    <property type="entry name" value="SEPTIN"/>
    <property type="match status" value="1"/>
</dbReference>
<evidence type="ECO:0000256" key="3">
    <source>
        <dbReference type="ARBA" id="ARBA00022741"/>
    </source>
</evidence>
<feature type="coiled-coil region" evidence="8">
    <location>
        <begin position="378"/>
        <end position="463"/>
    </location>
</feature>
<keyword evidence="2" id="KW-0132">Cell division</keyword>
<dbReference type="Pfam" id="PF00735">
    <property type="entry name" value="Septin"/>
    <property type="match status" value="1"/>
</dbReference>
<dbReference type="PIRSF" id="PIRSF006698">
    <property type="entry name" value="Septin"/>
    <property type="match status" value="1"/>
</dbReference>
<comment type="subcellular location">
    <subcellularLocation>
        <location evidence="1">Cleavage furrow</location>
    </subcellularLocation>
</comment>
<comment type="caution">
    <text evidence="10">The sequence shown here is derived from an EMBL/GenBank/DDBJ whole genome shotgun (WGS) entry which is preliminary data.</text>
</comment>
<dbReference type="GO" id="GO:0032154">
    <property type="term" value="C:cleavage furrow"/>
    <property type="evidence" value="ECO:0007669"/>
    <property type="project" value="UniProtKB-SubCell"/>
</dbReference>
<dbReference type="CDD" id="cd01850">
    <property type="entry name" value="CDC_Septin"/>
    <property type="match status" value="1"/>
</dbReference>
<reference evidence="10" key="1">
    <citation type="submission" date="2019-07" db="EMBL/GenBank/DDBJ databases">
        <title>Annotation for the trematode Paragonimus miyazaki's.</title>
        <authorList>
            <person name="Choi Y.-J."/>
        </authorList>
    </citation>
    <scope>NUCLEOTIDE SEQUENCE</scope>
    <source>
        <strain evidence="10">Japan</strain>
    </source>
</reference>
<dbReference type="Gene3D" id="3.40.50.300">
    <property type="entry name" value="P-loop containing nucleotide triphosphate hydrolases"/>
    <property type="match status" value="1"/>
</dbReference>
<evidence type="ECO:0000256" key="4">
    <source>
        <dbReference type="ARBA" id="ARBA00023054"/>
    </source>
</evidence>
<name>A0A8S9YAB5_9TREM</name>
<dbReference type="GO" id="GO:0005856">
    <property type="term" value="C:cytoskeleton"/>
    <property type="evidence" value="ECO:0007669"/>
    <property type="project" value="UniProtKB-ARBA"/>
</dbReference>
<evidence type="ECO:0000313" key="11">
    <source>
        <dbReference type="Proteomes" id="UP000822476"/>
    </source>
</evidence>
<dbReference type="AlphaFoldDB" id="A0A8S9YAB5"/>
<evidence type="ECO:0000256" key="6">
    <source>
        <dbReference type="ARBA" id="ARBA00023306"/>
    </source>
</evidence>
<evidence type="ECO:0000256" key="1">
    <source>
        <dbReference type="ARBA" id="ARBA00004626"/>
    </source>
</evidence>
<feature type="domain" description="Septin-type G" evidence="9">
    <location>
        <begin position="72"/>
        <end position="361"/>
    </location>
</feature>